<reference evidence="1 2" key="1">
    <citation type="submission" date="2018-10" db="EMBL/GenBank/DDBJ databases">
        <title>Falsibacillus sp. genome draft.</title>
        <authorList>
            <person name="Shi S."/>
        </authorList>
    </citation>
    <scope>NUCLEOTIDE SEQUENCE [LARGE SCALE GENOMIC DNA]</scope>
    <source>
        <strain evidence="1 2">GY 10110</strain>
    </source>
</reference>
<dbReference type="RefSeq" id="WP_121682840.1">
    <property type="nucleotide sequence ID" value="NZ_RCVZ01000034.1"/>
</dbReference>
<keyword evidence="2" id="KW-1185">Reference proteome</keyword>
<organism evidence="1 2">
    <name type="scientific">Falsibacillus albus</name>
    <dbReference type="NCBI Taxonomy" id="2478915"/>
    <lineage>
        <taxon>Bacteria</taxon>
        <taxon>Bacillati</taxon>
        <taxon>Bacillota</taxon>
        <taxon>Bacilli</taxon>
        <taxon>Bacillales</taxon>
        <taxon>Bacillaceae</taxon>
        <taxon>Falsibacillus</taxon>
    </lineage>
</organism>
<dbReference type="EMBL" id="RCVZ01000034">
    <property type="protein sequence ID" value="RLQ89955.1"/>
    <property type="molecule type" value="Genomic_DNA"/>
</dbReference>
<evidence type="ECO:0000313" key="1">
    <source>
        <dbReference type="EMBL" id="RLQ89955.1"/>
    </source>
</evidence>
<name>A0A3L7JHZ7_9BACI</name>
<protein>
    <submittedName>
        <fullName evidence="1">Uncharacterized protein</fullName>
    </submittedName>
</protein>
<evidence type="ECO:0000313" key="2">
    <source>
        <dbReference type="Proteomes" id="UP000276770"/>
    </source>
</evidence>
<dbReference type="Proteomes" id="UP000276770">
    <property type="component" value="Unassembled WGS sequence"/>
</dbReference>
<comment type="caution">
    <text evidence="1">The sequence shown here is derived from an EMBL/GenBank/DDBJ whole genome shotgun (WGS) entry which is preliminary data.</text>
</comment>
<proteinExistence type="predicted"/>
<dbReference type="AlphaFoldDB" id="A0A3L7JHZ7"/>
<sequence>MTTYINDYKFYYGKALVKNYDSKVVLGMLKLMNGNRRSIFTIKQLSEASNTSRKVARSTVYKMIDECMENHLSIDFIPADYSANESFVVQFPYDMINFSFLYEFEIDELLDLETNEIRVFLVLFGFTKNSTIYKQKKIKRIRIGRNNISHYSGVKNLNYLTKSIDSLVEKGWIKITDKGNNLKELTTEYEILKDYNMR</sequence>
<accession>A0A3L7JHZ7</accession>
<gene>
    <name evidence="1" type="ORF">D9X91_22175</name>
</gene>
<dbReference type="OrthoDB" id="2987944at2"/>